<reference evidence="3" key="2">
    <citation type="journal article" date="2014" name="ISME J.">
        <title>Microbial stratification in low pH oxic and suboxic macroscopic growths along an acid mine drainage.</title>
        <authorList>
            <person name="Mendez-Garcia C."/>
            <person name="Mesa V."/>
            <person name="Sprenger R.R."/>
            <person name="Richter M."/>
            <person name="Diez M.S."/>
            <person name="Solano J."/>
            <person name="Bargiela R."/>
            <person name="Golyshina O.V."/>
            <person name="Manteca A."/>
            <person name="Ramos J.L."/>
            <person name="Gallego J.R."/>
            <person name="Llorente I."/>
            <person name="Martins Dos Santos V.A."/>
            <person name="Jensen O.N."/>
            <person name="Pelaez A.I."/>
            <person name="Sanchez J."/>
            <person name="Ferrer M."/>
        </authorList>
    </citation>
    <scope>NUCLEOTIDE SEQUENCE</scope>
</reference>
<feature type="domain" description="Nop" evidence="2">
    <location>
        <begin position="210"/>
        <end position="324"/>
    </location>
</feature>
<dbReference type="InterPro" id="IPR045056">
    <property type="entry name" value="Nop56/Nop58"/>
</dbReference>
<dbReference type="AlphaFoldDB" id="T0Y4P2"/>
<sequence>MSHEAVSTWFGAFLLESGKIVRSYPCPKDAVAIRERIALRRAGDLTPEDEHLVREAAGADVGTRDRRLAERGLRLDLRLRGSVDPTTVGFDPRLLRDPLLEEADRALHAGWDPSIHVQEAVRAMTDLDHIRNLLGERIGSWSSRDAPETDPGDHAAAARLLLEDVTPSSGLSPPDPSLARARRRLAETYRSIESVRSDLDKAVEETVPKQCPNLSVLLGPALAARMLAQAGGLDRMSRMPASTIQVLGAERAFFEHLRGRAPPPRHGLLFLHPRIQSAGRTERGRLARALAGKTAIAARLDRNGAPLDPDLAREFENRAAVIRANPRRRGAPRSRSPLHRATQHR</sequence>
<proteinExistence type="predicted"/>
<dbReference type="GO" id="GO:0031428">
    <property type="term" value="C:box C/D methylation guide snoRNP complex"/>
    <property type="evidence" value="ECO:0007669"/>
    <property type="project" value="InterPro"/>
</dbReference>
<accession>T0Y4P2</accession>
<dbReference type="Pfam" id="PF01798">
    <property type="entry name" value="Nop"/>
    <property type="match status" value="1"/>
</dbReference>
<dbReference type="SUPFAM" id="SSF89124">
    <property type="entry name" value="Nop domain"/>
    <property type="match status" value="1"/>
</dbReference>
<dbReference type="GO" id="GO:0032040">
    <property type="term" value="C:small-subunit processome"/>
    <property type="evidence" value="ECO:0007669"/>
    <property type="project" value="InterPro"/>
</dbReference>
<organism evidence="3">
    <name type="scientific">mine drainage metagenome</name>
    <dbReference type="NCBI Taxonomy" id="410659"/>
    <lineage>
        <taxon>unclassified sequences</taxon>
        <taxon>metagenomes</taxon>
        <taxon>ecological metagenomes</taxon>
    </lineage>
</organism>
<feature type="compositionally biased region" description="Basic residues" evidence="1">
    <location>
        <begin position="325"/>
        <end position="345"/>
    </location>
</feature>
<keyword evidence="3" id="KW-0687">Ribonucleoprotein</keyword>
<reference evidence="3" key="1">
    <citation type="submission" date="2013-08" db="EMBL/GenBank/DDBJ databases">
        <authorList>
            <person name="Mendez C."/>
            <person name="Richter M."/>
            <person name="Ferrer M."/>
            <person name="Sanchez J."/>
        </authorList>
    </citation>
    <scope>NUCLEOTIDE SEQUENCE</scope>
</reference>
<dbReference type="InterPro" id="IPR036070">
    <property type="entry name" value="Nop_dom_sf"/>
</dbReference>
<dbReference type="Gene3D" id="1.10.246.90">
    <property type="entry name" value="Nop domain"/>
    <property type="match status" value="1"/>
</dbReference>
<dbReference type="PANTHER" id="PTHR10894:SF0">
    <property type="entry name" value="NUCLEOLAR PROTEIN 56"/>
    <property type="match status" value="1"/>
</dbReference>
<protein>
    <submittedName>
        <fullName evidence="3">Pre-mRNA processing ribonucleoprotein, binding domain protein</fullName>
    </submittedName>
</protein>
<evidence type="ECO:0000313" key="3">
    <source>
        <dbReference type="EMBL" id="EQD26907.1"/>
    </source>
</evidence>
<dbReference type="InterPro" id="IPR042239">
    <property type="entry name" value="Nop_C"/>
</dbReference>
<name>T0Y4P2_9ZZZZ</name>
<gene>
    <name evidence="3" type="ORF">B1B_19396</name>
</gene>
<feature type="region of interest" description="Disordered" evidence="1">
    <location>
        <begin position="323"/>
        <end position="345"/>
    </location>
</feature>
<evidence type="ECO:0000259" key="2">
    <source>
        <dbReference type="PROSITE" id="PS51358"/>
    </source>
</evidence>
<dbReference type="InterPro" id="IPR002687">
    <property type="entry name" value="Nop_dom"/>
</dbReference>
<dbReference type="PANTHER" id="PTHR10894">
    <property type="entry name" value="NUCLEOLAR PROTEIN 5 NUCLEOLAR PROTEIN NOP5 NOP58"/>
    <property type="match status" value="1"/>
</dbReference>
<dbReference type="EMBL" id="AUZY01013028">
    <property type="protein sequence ID" value="EQD26907.1"/>
    <property type="molecule type" value="Genomic_DNA"/>
</dbReference>
<comment type="caution">
    <text evidence="3">The sequence shown here is derived from an EMBL/GenBank/DDBJ whole genome shotgun (WGS) entry which is preliminary data.</text>
</comment>
<evidence type="ECO:0000256" key="1">
    <source>
        <dbReference type="SAM" id="MobiDB-lite"/>
    </source>
</evidence>
<dbReference type="PROSITE" id="PS51358">
    <property type="entry name" value="NOP"/>
    <property type="match status" value="1"/>
</dbReference>
<dbReference type="GO" id="GO:0030515">
    <property type="term" value="F:snoRNA binding"/>
    <property type="evidence" value="ECO:0007669"/>
    <property type="project" value="InterPro"/>
</dbReference>